<protein>
    <submittedName>
        <fullName evidence="16 17">Nectin-1-like isoform X1</fullName>
    </submittedName>
</protein>
<evidence type="ECO:0000256" key="3">
    <source>
        <dbReference type="ARBA" id="ARBA00022692"/>
    </source>
</evidence>
<evidence type="ECO:0000256" key="2">
    <source>
        <dbReference type="ARBA" id="ARBA00007810"/>
    </source>
</evidence>
<keyword evidence="4 13" id="KW-0732">Signal</keyword>
<gene>
    <name evidence="16 17 18" type="primary">LOC114426189</name>
</gene>
<organism evidence="15 17">
    <name type="scientific">Parambassis ranga</name>
    <name type="common">Indian glassy fish</name>
    <dbReference type="NCBI Taxonomy" id="210632"/>
    <lineage>
        <taxon>Eukaryota</taxon>
        <taxon>Metazoa</taxon>
        <taxon>Chordata</taxon>
        <taxon>Craniata</taxon>
        <taxon>Vertebrata</taxon>
        <taxon>Euteleostomi</taxon>
        <taxon>Actinopterygii</taxon>
        <taxon>Neopterygii</taxon>
        <taxon>Teleostei</taxon>
        <taxon>Neoteleostei</taxon>
        <taxon>Acanthomorphata</taxon>
        <taxon>Ovalentaria</taxon>
        <taxon>Ambassidae</taxon>
        <taxon>Parambassis</taxon>
    </lineage>
</organism>
<feature type="transmembrane region" description="Helical" evidence="12">
    <location>
        <begin position="336"/>
        <end position="356"/>
    </location>
</feature>
<dbReference type="RefSeq" id="XP_028249227.1">
    <property type="nucleotide sequence ID" value="XM_028393426.1"/>
</dbReference>
<dbReference type="SUPFAM" id="SSF48726">
    <property type="entry name" value="Immunoglobulin"/>
    <property type="match status" value="3"/>
</dbReference>
<dbReference type="AlphaFoldDB" id="A0A6P7H4B2"/>
<dbReference type="Pfam" id="PF08205">
    <property type="entry name" value="C2-set_2"/>
    <property type="match status" value="1"/>
</dbReference>
<keyword evidence="15" id="KW-1185">Reference proteome</keyword>
<dbReference type="InterPro" id="IPR036179">
    <property type="entry name" value="Ig-like_dom_sf"/>
</dbReference>
<feature type="signal peptide" evidence="13">
    <location>
        <begin position="1"/>
        <end position="36"/>
    </location>
</feature>
<dbReference type="InterPro" id="IPR051427">
    <property type="entry name" value="Nectin/Nectin-like"/>
</dbReference>
<dbReference type="GO" id="GO:0016020">
    <property type="term" value="C:membrane"/>
    <property type="evidence" value="ECO:0007669"/>
    <property type="project" value="UniProtKB-SubCell"/>
</dbReference>
<evidence type="ECO:0000256" key="13">
    <source>
        <dbReference type="SAM" id="SignalP"/>
    </source>
</evidence>
<dbReference type="PROSITE" id="PS50835">
    <property type="entry name" value="IG_LIKE"/>
    <property type="match status" value="3"/>
</dbReference>
<keyword evidence="9" id="KW-1015">Disulfide bond</keyword>
<dbReference type="SMART" id="SM00409">
    <property type="entry name" value="IG"/>
    <property type="match status" value="2"/>
</dbReference>
<feature type="region of interest" description="Disordered" evidence="11">
    <location>
        <begin position="365"/>
        <end position="384"/>
    </location>
</feature>
<dbReference type="InterPro" id="IPR003598">
    <property type="entry name" value="Ig_sub2"/>
</dbReference>
<evidence type="ECO:0000313" key="18">
    <source>
        <dbReference type="RefSeq" id="XP_028249229.1"/>
    </source>
</evidence>
<feature type="domain" description="Ig-like" evidence="14">
    <location>
        <begin position="151"/>
        <end position="231"/>
    </location>
</feature>
<dbReference type="Gene3D" id="2.60.40.10">
    <property type="entry name" value="Immunoglobulins"/>
    <property type="match status" value="3"/>
</dbReference>
<dbReference type="InterPro" id="IPR013162">
    <property type="entry name" value="CD80_C2-set"/>
</dbReference>
<dbReference type="GeneID" id="114426189"/>
<feature type="chain" id="PRO_5044651056" evidence="13">
    <location>
        <begin position="37"/>
        <end position="384"/>
    </location>
</feature>
<dbReference type="PANTHER" id="PTHR23277:SF106">
    <property type="entry name" value="NECTIN-1 ISOFORM X1-RELATED"/>
    <property type="match status" value="1"/>
</dbReference>
<sequence length="384" mass="42214">MELRSLSASSFPPCYCVKRRLVLLTLVYLLSCDVKALQVIGGSVRVVLGGTAVLPCKLIDTAEPLHQISWQRKTREKVQTDNFYTIQTSGPVFVNGNDRRFQFIGSFKDNNGTLQLTNVLLKDEGVYTCIFTVFPSGNHKTEIPLTIFVLPSVSVKDEYPLEGKEERLLATCTAAGSRPPAEVSWITGSLGDKVRATRSSTQNGNDTTTTISSLLGVPTKEINRQKVRCVVKSEAPEISQDFTIQIYFPPVEAKIVERDQDTFECLTEANPDANVTWSRSDGPLPQSAEADGGKLKLQSISSDLNGLYQCEASNQYGKKHSQLYVHVPSGSCTVCWVIFGLALIASCVVAAVVYYFKFLRNEESPQRVPTSEPEEAPGEADTNI</sequence>
<feature type="domain" description="Ig-like" evidence="14">
    <location>
        <begin position="49"/>
        <end position="146"/>
    </location>
</feature>
<evidence type="ECO:0000313" key="16">
    <source>
        <dbReference type="RefSeq" id="XP_028249227.1"/>
    </source>
</evidence>
<dbReference type="InterPro" id="IPR007110">
    <property type="entry name" value="Ig-like_dom"/>
</dbReference>
<dbReference type="GO" id="GO:0007156">
    <property type="term" value="P:homophilic cell adhesion via plasma membrane adhesion molecules"/>
    <property type="evidence" value="ECO:0007669"/>
    <property type="project" value="TreeGrafter"/>
</dbReference>
<keyword evidence="3 12" id="KW-0812">Transmembrane</keyword>
<evidence type="ECO:0000256" key="11">
    <source>
        <dbReference type="SAM" id="MobiDB-lite"/>
    </source>
</evidence>
<evidence type="ECO:0000256" key="9">
    <source>
        <dbReference type="ARBA" id="ARBA00023157"/>
    </source>
</evidence>
<dbReference type="GO" id="GO:0005912">
    <property type="term" value="C:adherens junction"/>
    <property type="evidence" value="ECO:0007669"/>
    <property type="project" value="TreeGrafter"/>
</dbReference>
<feature type="domain" description="Ig-like" evidence="14">
    <location>
        <begin position="236"/>
        <end position="326"/>
    </location>
</feature>
<dbReference type="Proteomes" id="UP000515145">
    <property type="component" value="Chromosome 21"/>
</dbReference>
<evidence type="ECO:0000256" key="5">
    <source>
        <dbReference type="ARBA" id="ARBA00022737"/>
    </source>
</evidence>
<dbReference type="RefSeq" id="XP_028249228.1">
    <property type="nucleotide sequence ID" value="XM_028393427.1"/>
</dbReference>
<evidence type="ECO:0000256" key="12">
    <source>
        <dbReference type="SAM" id="Phobius"/>
    </source>
</evidence>
<dbReference type="RefSeq" id="XP_028249229.1">
    <property type="nucleotide sequence ID" value="XM_028393428.1"/>
</dbReference>
<dbReference type="GO" id="GO:0007157">
    <property type="term" value="P:heterophilic cell-cell adhesion via plasma membrane cell adhesion molecules"/>
    <property type="evidence" value="ECO:0007669"/>
    <property type="project" value="TreeGrafter"/>
</dbReference>
<evidence type="ECO:0000256" key="6">
    <source>
        <dbReference type="ARBA" id="ARBA00022889"/>
    </source>
</evidence>
<keyword evidence="5" id="KW-0677">Repeat</keyword>
<evidence type="ECO:0000256" key="1">
    <source>
        <dbReference type="ARBA" id="ARBA00004167"/>
    </source>
</evidence>
<keyword evidence="7 12" id="KW-1133">Transmembrane helix</keyword>
<dbReference type="Pfam" id="PF13927">
    <property type="entry name" value="Ig_3"/>
    <property type="match status" value="1"/>
</dbReference>
<reference evidence="16 17" key="1">
    <citation type="submission" date="2025-04" db="UniProtKB">
        <authorList>
            <consortium name="RefSeq"/>
        </authorList>
    </citation>
    <scope>IDENTIFICATION</scope>
</reference>
<comment type="similarity">
    <text evidence="2">Belongs to the nectin family.</text>
</comment>
<evidence type="ECO:0000313" key="17">
    <source>
        <dbReference type="RefSeq" id="XP_028249228.1"/>
    </source>
</evidence>
<proteinExistence type="inferred from homology"/>
<keyword evidence="10" id="KW-0325">Glycoprotein</keyword>
<dbReference type="SMART" id="SM00408">
    <property type="entry name" value="IGc2"/>
    <property type="match status" value="2"/>
</dbReference>
<dbReference type="PANTHER" id="PTHR23277">
    <property type="entry name" value="NECTIN-RELATED"/>
    <property type="match status" value="1"/>
</dbReference>
<keyword evidence="6" id="KW-0130">Cell adhesion</keyword>
<dbReference type="InterPro" id="IPR003599">
    <property type="entry name" value="Ig_sub"/>
</dbReference>
<dbReference type="SMART" id="SM00406">
    <property type="entry name" value="IGv"/>
    <property type="match status" value="1"/>
</dbReference>
<evidence type="ECO:0000256" key="10">
    <source>
        <dbReference type="ARBA" id="ARBA00023180"/>
    </source>
</evidence>
<evidence type="ECO:0000256" key="7">
    <source>
        <dbReference type="ARBA" id="ARBA00022989"/>
    </source>
</evidence>
<dbReference type="OrthoDB" id="10006996at2759"/>
<accession>A0A6P7H4B2</accession>
<dbReference type="Pfam" id="PF07686">
    <property type="entry name" value="V-set"/>
    <property type="match status" value="1"/>
</dbReference>
<evidence type="ECO:0000256" key="8">
    <source>
        <dbReference type="ARBA" id="ARBA00023136"/>
    </source>
</evidence>
<dbReference type="InterPro" id="IPR013106">
    <property type="entry name" value="Ig_V-set"/>
</dbReference>
<dbReference type="InterPro" id="IPR013783">
    <property type="entry name" value="Ig-like_fold"/>
</dbReference>
<comment type="subcellular location">
    <subcellularLocation>
        <location evidence="1">Membrane</location>
        <topology evidence="1">Single-pass membrane protein</topology>
    </subcellularLocation>
</comment>
<keyword evidence="8 12" id="KW-0472">Membrane</keyword>
<evidence type="ECO:0000256" key="4">
    <source>
        <dbReference type="ARBA" id="ARBA00022729"/>
    </source>
</evidence>
<evidence type="ECO:0000313" key="15">
    <source>
        <dbReference type="Proteomes" id="UP000515145"/>
    </source>
</evidence>
<name>A0A6P7H4B2_9TELE</name>
<evidence type="ECO:0000259" key="14">
    <source>
        <dbReference type="PROSITE" id="PS50835"/>
    </source>
</evidence>